<dbReference type="PANTHER" id="PTHR23011:SF41">
    <property type="entry name" value="CYCLIC NUCLEOTIDE-BINDING DOMAIN-CONTAINING PROTEIN"/>
    <property type="match status" value="1"/>
</dbReference>
<accession>A0ABD2MH55</accession>
<dbReference type="SUPFAM" id="SSF51206">
    <property type="entry name" value="cAMP-binding domain-like"/>
    <property type="match status" value="1"/>
</dbReference>
<reference evidence="2 3" key="1">
    <citation type="journal article" date="2021" name="BMC Biol.">
        <title>Horizontally acquired antibacterial genes associated with adaptive radiation of ladybird beetles.</title>
        <authorList>
            <person name="Li H.S."/>
            <person name="Tang X.F."/>
            <person name="Huang Y.H."/>
            <person name="Xu Z.Y."/>
            <person name="Chen M.L."/>
            <person name="Du X.Y."/>
            <person name="Qiu B.Y."/>
            <person name="Chen P.T."/>
            <person name="Zhang W."/>
            <person name="Slipinski A."/>
            <person name="Escalona H.E."/>
            <person name="Waterhouse R.M."/>
            <person name="Zwick A."/>
            <person name="Pang H."/>
        </authorList>
    </citation>
    <scope>NUCLEOTIDE SEQUENCE [LARGE SCALE GENOMIC DNA]</scope>
    <source>
        <strain evidence="2">SYSU2018</strain>
    </source>
</reference>
<dbReference type="InterPro" id="IPR018490">
    <property type="entry name" value="cNMP-bd_dom_sf"/>
</dbReference>
<proteinExistence type="predicted"/>
<dbReference type="PROSITE" id="PS50042">
    <property type="entry name" value="CNMP_BINDING_3"/>
    <property type="match status" value="1"/>
</dbReference>
<dbReference type="CDD" id="cd00038">
    <property type="entry name" value="CAP_ED"/>
    <property type="match status" value="1"/>
</dbReference>
<dbReference type="InterPro" id="IPR014710">
    <property type="entry name" value="RmlC-like_jellyroll"/>
</dbReference>
<evidence type="ECO:0000259" key="1">
    <source>
        <dbReference type="PROSITE" id="PS50042"/>
    </source>
</evidence>
<evidence type="ECO:0000313" key="3">
    <source>
        <dbReference type="Proteomes" id="UP001516400"/>
    </source>
</evidence>
<keyword evidence="3" id="KW-1185">Reference proteome</keyword>
<dbReference type="AlphaFoldDB" id="A0ABD2MH55"/>
<dbReference type="InterPro" id="IPR000595">
    <property type="entry name" value="cNMP-bd_dom"/>
</dbReference>
<evidence type="ECO:0000313" key="2">
    <source>
        <dbReference type="EMBL" id="KAL3265664.1"/>
    </source>
</evidence>
<dbReference type="EMBL" id="JABFTP020000001">
    <property type="protein sequence ID" value="KAL3265664.1"/>
    <property type="molecule type" value="Genomic_DNA"/>
</dbReference>
<dbReference type="PANTHER" id="PTHR23011">
    <property type="entry name" value="CYCLIC NUCLEOTIDE-BINDING DOMAIN CONTAINING PROTEIN"/>
    <property type="match status" value="1"/>
</dbReference>
<gene>
    <name evidence="2" type="ORF">HHI36_009868</name>
</gene>
<protein>
    <recommendedName>
        <fullName evidence="1">Cyclic nucleotide-binding domain-containing protein</fullName>
    </recommendedName>
</protein>
<comment type="caution">
    <text evidence="2">The sequence shown here is derived from an EMBL/GenBank/DDBJ whole genome shotgun (WGS) entry which is preliminary data.</text>
</comment>
<organism evidence="2 3">
    <name type="scientific">Cryptolaemus montrouzieri</name>
    <dbReference type="NCBI Taxonomy" id="559131"/>
    <lineage>
        <taxon>Eukaryota</taxon>
        <taxon>Metazoa</taxon>
        <taxon>Ecdysozoa</taxon>
        <taxon>Arthropoda</taxon>
        <taxon>Hexapoda</taxon>
        <taxon>Insecta</taxon>
        <taxon>Pterygota</taxon>
        <taxon>Neoptera</taxon>
        <taxon>Endopterygota</taxon>
        <taxon>Coleoptera</taxon>
        <taxon>Polyphaga</taxon>
        <taxon>Cucujiformia</taxon>
        <taxon>Coccinelloidea</taxon>
        <taxon>Coccinellidae</taxon>
        <taxon>Scymninae</taxon>
        <taxon>Scymnini</taxon>
        <taxon>Cryptolaemus</taxon>
    </lineage>
</organism>
<name>A0ABD2MH55_9CUCU</name>
<dbReference type="Pfam" id="PF00027">
    <property type="entry name" value="cNMP_binding"/>
    <property type="match status" value="1"/>
</dbReference>
<feature type="domain" description="Cyclic nucleotide-binding" evidence="1">
    <location>
        <begin position="94"/>
        <end position="187"/>
    </location>
</feature>
<dbReference type="Gene3D" id="2.60.120.10">
    <property type="entry name" value="Jelly Rolls"/>
    <property type="match status" value="1"/>
</dbReference>
<dbReference type="Proteomes" id="UP001516400">
    <property type="component" value="Unassembled WGS sequence"/>
</dbReference>
<dbReference type="PROSITE" id="PS00889">
    <property type="entry name" value="CNMP_BINDING_2"/>
    <property type="match status" value="1"/>
</dbReference>
<dbReference type="InterPro" id="IPR018488">
    <property type="entry name" value="cNMP-bd_CS"/>
</dbReference>
<sequence length="187" mass="21163">MSIIAAAAKARRAKRARLQFRATVRLAYQNHYWLEDTEGEQLGMNVARNIQILTRRKPKGQFSLTEKAMMKVPEENRTEAEKNHLRRVLGTLKCFRKYPAEVKKELAAITYFTEYEADRIIVRQGDEALALYFVICGTARVISTKLDPLTGKVVPFVEKVKEAGDMFGELALLLGTKRSASIVTNGK</sequence>